<sequence length="487" mass="56035">MPVNSEERKHWVFKKHTNRIKVLTEVALYLKANKAGISIHEKERMYEEFSKTDYYNPRESLRDKPLDAFNHRIAELNYYMFGYSDTLEGSKKFIFSPLGNLFLNHLDDRKSLAKIFATMLFSIQFPHPASKPSEEFSLYPFRLIFSLLLDPRLDGTLYNYEVYKFLIYQDEMTPDIYEDLVSKILESRKQSDTDKFAYLKSNEAEIVKSTYEWQYYVSSVLATVGVIHKNDGNSSIDLFHPQKPTSKSAPTKRIVNNGFFALTEVVKPLIIKLFEDYSLYDVPLDLGDSKRKSNDIVKEIYSFYPNALLVEIGETPDPLQMQLLELPKLIEEYSQNPKNQTADKFEDVLEDAFNMFVNVEAQKLSGAGRTDIECLYLTIKEKFAVEAKSTANKLSGINAGRLRRHRNLIGAKYTIVVTPRYVPSVKYDIAGQEIVIIKANTLSEYLYNNIATNNRNIDYGEIQEIVVNNLGKDISADVSELTLTKFG</sequence>
<comment type="caution">
    <text evidence="1">The sequence shown here is derived from an EMBL/GenBank/DDBJ whole genome shotgun (WGS) entry which is preliminary data.</text>
</comment>
<evidence type="ECO:0000313" key="2">
    <source>
        <dbReference type="Proteomes" id="UP000285859"/>
    </source>
</evidence>
<accession>A0A3S4MAA1</accession>
<dbReference type="GO" id="GO:0004519">
    <property type="term" value="F:endonuclease activity"/>
    <property type="evidence" value="ECO:0007669"/>
    <property type="project" value="UniProtKB-KW"/>
</dbReference>
<dbReference type="Proteomes" id="UP000285859">
    <property type="component" value="Unassembled WGS sequence"/>
</dbReference>
<name>A0A3S4MAA1_9LACT</name>
<reference evidence="1 2" key="1">
    <citation type="submission" date="2019-01" db="EMBL/GenBank/DDBJ databases">
        <title>Whole genome sequence of Lactococcus lactis isolated from cow milk.</title>
        <authorList>
            <person name="Sundararaman A."/>
            <person name="Tamang J.-P."/>
            <person name="Halami P."/>
        </authorList>
    </citation>
    <scope>NUCLEOTIDE SEQUENCE [LARGE SCALE GENOMIC DNA]</scope>
    <source>
        <strain evidence="1 2">C2D</strain>
    </source>
</reference>
<keyword evidence="1" id="KW-0378">Hydrolase</keyword>
<evidence type="ECO:0000313" key="1">
    <source>
        <dbReference type="EMBL" id="RWR43916.1"/>
    </source>
</evidence>
<protein>
    <submittedName>
        <fullName evidence="1">Restriction endonuclease</fullName>
    </submittedName>
</protein>
<organism evidence="1 2">
    <name type="scientific">Lactococcus lactis</name>
    <dbReference type="NCBI Taxonomy" id="1358"/>
    <lineage>
        <taxon>Bacteria</taxon>
        <taxon>Bacillati</taxon>
        <taxon>Bacillota</taxon>
        <taxon>Bacilli</taxon>
        <taxon>Lactobacillales</taxon>
        <taxon>Streptococcaceae</taxon>
        <taxon>Lactococcus</taxon>
    </lineage>
</organism>
<proteinExistence type="predicted"/>
<dbReference type="EMBL" id="SAXH01000037">
    <property type="protein sequence ID" value="RWR43916.1"/>
    <property type="molecule type" value="Genomic_DNA"/>
</dbReference>
<keyword evidence="1" id="KW-0255">Endonuclease</keyword>
<dbReference type="AlphaFoldDB" id="A0A3S4MAA1"/>
<gene>
    <name evidence="1" type="ORF">EO246_12420</name>
</gene>
<keyword evidence="1" id="KW-0540">Nuclease</keyword>
<dbReference type="RefSeq" id="WP_128268157.1">
    <property type="nucleotide sequence ID" value="NZ_JACCJA010000037.1"/>
</dbReference>